<evidence type="ECO:0000259" key="2">
    <source>
        <dbReference type="Pfam" id="PF20152"/>
    </source>
</evidence>
<feature type="domain" description="DUF6534" evidence="2">
    <location>
        <begin position="162"/>
        <end position="248"/>
    </location>
</feature>
<feature type="transmembrane region" description="Helical" evidence="1">
    <location>
        <begin position="47"/>
        <end position="71"/>
    </location>
</feature>
<keyword evidence="1" id="KW-0812">Transmembrane</keyword>
<evidence type="ECO:0000313" key="4">
    <source>
        <dbReference type="Proteomes" id="UP000623467"/>
    </source>
</evidence>
<evidence type="ECO:0000313" key="3">
    <source>
        <dbReference type="EMBL" id="KAF7333301.1"/>
    </source>
</evidence>
<dbReference type="PANTHER" id="PTHR40465:SF1">
    <property type="entry name" value="DUF6534 DOMAIN-CONTAINING PROTEIN"/>
    <property type="match status" value="1"/>
</dbReference>
<dbReference type="InterPro" id="IPR045339">
    <property type="entry name" value="DUF6534"/>
</dbReference>
<evidence type="ECO:0000256" key="1">
    <source>
        <dbReference type="SAM" id="Phobius"/>
    </source>
</evidence>
<feature type="transmembrane region" description="Helical" evidence="1">
    <location>
        <begin position="118"/>
        <end position="139"/>
    </location>
</feature>
<feature type="transmembrane region" description="Helical" evidence="1">
    <location>
        <begin position="193"/>
        <end position="216"/>
    </location>
</feature>
<keyword evidence="1" id="KW-1133">Transmembrane helix</keyword>
<comment type="caution">
    <text evidence="3">The sequence shown here is derived from an EMBL/GenBank/DDBJ whole genome shotgun (WGS) entry which is preliminary data.</text>
</comment>
<feature type="transmembrane region" description="Helical" evidence="1">
    <location>
        <begin position="154"/>
        <end position="177"/>
    </location>
</feature>
<dbReference type="EMBL" id="JACAZH010000056">
    <property type="protein sequence ID" value="KAF7333301.1"/>
    <property type="molecule type" value="Genomic_DNA"/>
</dbReference>
<feature type="transmembrane region" description="Helical" evidence="1">
    <location>
        <begin position="91"/>
        <end position="111"/>
    </location>
</feature>
<reference evidence="3" key="1">
    <citation type="submission" date="2020-05" db="EMBL/GenBank/DDBJ databases">
        <title>Mycena genomes resolve the evolution of fungal bioluminescence.</title>
        <authorList>
            <person name="Tsai I.J."/>
        </authorList>
    </citation>
    <scope>NUCLEOTIDE SEQUENCE</scope>
    <source>
        <strain evidence="3">160909Yilan</strain>
    </source>
</reference>
<gene>
    <name evidence="3" type="ORF">MSAN_02425200</name>
</gene>
<sequence>MASQRLDSTYGAMLIGVFTSIFFQGILSVQTYIYYENYADDSWRLKAFVAALWSVDFVHLVLICVATYRYLIHDWGNDAALLQESTALNLHLVFLSISTLACQGFFLYRVWRFSRNTIVTAILAAACLTSAILNIYLSVQDIEHITSPYCTAEILAAFATGAAADVLISLILCWYLHREMTMSDRVNSLIKRVIWYTLATGLATSVLAMSALIAYVVWPDTFISLALNFSLGRMYTNALLATLNSRKHLRARLAPPIASKWSRISVSVPAFDDETSIPQNETAMKDYRLEIGSFGERHLTVMTDDPA</sequence>
<protein>
    <submittedName>
        <fullName evidence="3">ANK-REP-REGION domain-containing protein</fullName>
    </submittedName>
</protein>
<accession>A0A8H6X3C6</accession>
<dbReference type="Pfam" id="PF20152">
    <property type="entry name" value="DUF6534"/>
    <property type="match status" value="1"/>
</dbReference>
<name>A0A8H6X3C6_9AGAR</name>
<organism evidence="3 4">
    <name type="scientific">Mycena sanguinolenta</name>
    <dbReference type="NCBI Taxonomy" id="230812"/>
    <lineage>
        <taxon>Eukaryota</taxon>
        <taxon>Fungi</taxon>
        <taxon>Dikarya</taxon>
        <taxon>Basidiomycota</taxon>
        <taxon>Agaricomycotina</taxon>
        <taxon>Agaricomycetes</taxon>
        <taxon>Agaricomycetidae</taxon>
        <taxon>Agaricales</taxon>
        <taxon>Marasmiineae</taxon>
        <taxon>Mycenaceae</taxon>
        <taxon>Mycena</taxon>
    </lineage>
</organism>
<feature type="transmembrane region" description="Helical" evidence="1">
    <location>
        <begin position="12"/>
        <end position="35"/>
    </location>
</feature>
<feature type="transmembrane region" description="Helical" evidence="1">
    <location>
        <begin position="222"/>
        <end position="243"/>
    </location>
</feature>
<dbReference type="Proteomes" id="UP000623467">
    <property type="component" value="Unassembled WGS sequence"/>
</dbReference>
<dbReference type="AlphaFoldDB" id="A0A8H6X3C6"/>
<dbReference type="OrthoDB" id="2745105at2759"/>
<proteinExistence type="predicted"/>
<keyword evidence="1" id="KW-0472">Membrane</keyword>
<keyword evidence="4" id="KW-1185">Reference proteome</keyword>
<dbReference type="PANTHER" id="PTHR40465">
    <property type="entry name" value="CHROMOSOME 1, WHOLE GENOME SHOTGUN SEQUENCE"/>
    <property type="match status" value="1"/>
</dbReference>